<keyword evidence="2" id="KW-1133">Transmembrane helix</keyword>
<dbReference type="RefSeq" id="XP_022328225.1">
    <property type="nucleotide sequence ID" value="XM_022472517.1"/>
</dbReference>
<name>A0A8B8DKH0_CRAVI</name>
<evidence type="ECO:0000256" key="2">
    <source>
        <dbReference type="SAM" id="Phobius"/>
    </source>
</evidence>
<reference evidence="5" key="1">
    <citation type="submission" date="2025-08" db="UniProtKB">
        <authorList>
            <consortium name="RefSeq"/>
        </authorList>
    </citation>
    <scope>IDENTIFICATION</scope>
    <source>
        <tissue evidence="5">Whole sample</tissue>
    </source>
</reference>
<accession>A0A8B8DKH0</accession>
<keyword evidence="4" id="KW-1185">Reference proteome</keyword>
<dbReference type="AlphaFoldDB" id="A0A8B8DKH0"/>
<feature type="compositionally biased region" description="Polar residues" evidence="1">
    <location>
        <begin position="282"/>
        <end position="293"/>
    </location>
</feature>
<keyword evidence="3" id="KW-0732">Signal</keyword>
<feature type="chain" id="PRO_5034215994" evidence="3">
    <location>
        <begin position="26"/>
        <end position="307"/>
    </location>
</feature>
<dbReference type="GeneID" id="111127368"/>
<protein>
    <submittedName>
        <fullName evidence="5">Uncharacterized protein LOC111127368</fullName>
    </submittedName>
</protein>
<feature type="compositionally biased region" description="Polar residues" evidence="1">
    <location>
        <begin position="222"/>
        <end position="231"/>
    </location>
</feature>
<evidence type="ECO:0000256" key="1">
    <source>
        <dbReference type="SAM" id="MobiDB-lite"/>
    </source>
</evidence>
<feature type="region of interest" description="Disordered" evidence="1">
    <location>
        <begin position="222"/>
        <end position="307"/>
    </location>
</feature>
<feature type="transmembrane region" description="Helical" evidence="2">
    <location>
        <begin position="164"/>
        <end position="187"/>
    </location>
</feature>
<dbReference type="OrthoDB" id="6151339at2759"/>
<feature type="signal peptide" evidence="3">
    <location>
        <begin position="1"/>
        <end position="25"/>
    </location>
</feature>
<organism evidence="4 5">
    <name type="scientific">Crassostrea virginica</name>
    <name type="common">Eastern oyster</name>
    <dbReference type="NCBI Taxonomy" id="6565"/>
    <lineage>
        <taxon>Eukaryota</taxon>
        <taxon>Metazoa</taxon>
        <taxon>Spiralia</taxon>
        <taxon>Lophotrochozoa</taxon>
        <taxon>Mollusca</taxon>
        <taxon>Bivalvia</taxon>
        <taxon>Autobranchia</taxon>
        <taxon>Pteriomorphia</taxon>
        <taxon>Ostreida</taxon>
        <taxon>Ostreoidea</taxon>
        <taxon>Ostreidae</taxon>
        <taxon>Crassostrea</taxon>
    </lineage>
</organism>
<sequence length="307" mass="34588">MERRVMADFVPLVFAVVLVSVPSSAVQNTLTFEDDNCGGPYYPRPWESFKVTHTGGKRSNICKDMTFSGWDDVGRVSREVCVKVTEFKLECSQTLEYRAGTIRGNPDKSYDCKDKRGTILEEFCTFEVLYVRLKLEEPLKNTFVEYTVRSGATKDKGTESVSTVAIMAPILIIFSLMFIIGFVYCIYKNRVRQHQGPGGAVLYNPTQIPQVNVQHHYTLVGQNQPQGQSYPLQRYSEPPQQVQTYPPQGYSAPPQQAQTYTQPSAPVAYPYPRGQEVYPPKTATSAHQHSSDTGEPPSYDEVTKQKK</sequence>
<evidence type="ECO:0000256" key="3">
    <source>
        <dbReference type="SAM" id="SignalP"/>
    </source>
</evidence>
<keyword evidence="2" id="KW-0812">Transmembrane</keyword>
<dbReference type="Proteomes" id="UP000694844">
    <property type="component" value="Chromosome 3"/>
</dbReference>
<gene>
    <name evidence="5" type="primary">LOC111127368</name>
</gene>
<proteinExistence type="predicted"/>
<keyword evidence="2" id="KW-0472">Membrane</keyword>
<evidence type="ECO:0000313" key="4">
    <source>
        <dbReference type="Proteomes" id="UP000694844"/>
    </source>
</evidence>
<feature type="compositionally biased region" description="Low complexity" evidence="1">
    <location>
        <begin position="251"/>
        <end position="266"/>
    </location>
</feature>
<dbReference type="KEGG" id="cvn:111127368"/>
<evidence type="ECO:0000313" key="5">
    <source>
        <dbReference type="RefSeq" id="XP_022328225.1"/>
    </source>
</evidence>